<dbReference type="Proteomes" id="UP000078576">
    <property type="component" value="Unassembled WGS sequence"/>
</dbReference>
<sequence length="370" mass="40306">MSGPYYNGAQPPTVEGWLDGQYEYMTPDKDFNESKGNPSYIPRDAYRDHTPEHSDVTSSSGRGHRLPRHRYHSTAKARYTPASPPPEEDLQRERDQHRHGSGQTHRQDRDYDVDREDRRPRHDRDMKYPPKADHGRPRRPPLNTATTSPHLTAGRPTADEDDGRPRHRRYSQSSSPPLHQGGKSSRHHHHSRRHEDRSPSPPPRSSKKKDDRGRDRDSRTHHSGSGSGSSRGTSSSNTKPHRPSLSRSQTAPHGKDLKKNGSSSRSFSFLNDPRFMTAAEAALQAGATAALASGGGKWGKDKGAKVLGAGLSAAALSALKGPAPAAAAAEPAPQPAPAPVPGAGASAGDKAGRYVAGHVGRKESTRRRHH</sequence>
<dbReference type="OrthoDB" id="5244299at2759"/>
<feature type="compositionally biased region" description="Basic and acidic residues" evidence="1">
    <location>
        <begin position="89"/>
        <end position="98"/>
    </location>
</feature>
<accession>A0A194UUS5</accession>
<proteinExistence type="predicted"/>
<protein>
    <submittedName>
        <fullName evidence="2">Uncharacterized protein</fullName>
    </submittedName>
</protein>
<evidence type="ECO:0000313" key="2">
    <source>
        <dbReference type="EMBL" id="KUI55361.1"/>
    </source>
</evidence>
<feature type="region of interest" description="Disordered" evidence="1">
    <location>
        <begin position="321"/>
        <end position="370"/>
    </location>
</feature>
<reference evidence="3" key="1">
    <citation type="submission" date="2014-12" db="EMBL/GenBank/DDBJ databases">
        <title>Genome Sequence of Valsa Canker Pathogens Uncovers a Specific Adaption of Colonization on Woody Bark.</title>
        <authorList>
            <person name="Yin Z."/>
            <person name="Liu H."/>
            <person name="Gao X."/>
            <person name="Li Z."/>
            <person name="Song N."/>
            <person name="Ke X."/>
            <person name="Dai Q."/>
            <person name="Wu Y."/>
            <person name="Sun Y."/>
            <person name="Xu J.-R."/>
            <person name="Kang Z.K."/>
            <person name="Wang L."/>
            <person name="Huang L."/>
        </authorList>
    </citation>
    <scope>NUCLEOTIDE SEQUENCE [LARGE SCALE GENOMIC DNA]</scope>
    <source>
        <strain evidence="3">SXYL134</strain>
    </source>
</reference>
<name>A0A194UUS5_CYTMA</name>
<evidence type="ECO:0000313" key="3">
    <source>
        <dbReference type="Proteomes" id="UP000078576"/>
    </source>
</evidence>
<dbReference type="EMBL" id="KN714680">
    <property type="protein sequence ID" value="KUI55361.1"/>
    <property type="molecule type" value="Genomic_DNA"/>
</dbReference>
<feature type="compositionally biased region" description="Low complexity" evidence="1">
    <location>
        <begin position="321"/>
        <end position="331"/>
    </location>
</feature>
<feature type="compositionally biased region" description="Polar residues" evidence="1">
    <location>
        <begin position="260"/>
        <end position="269"/>
    </location>
</feature>
<organism evidence="2 3">
    <name type="scientific">Cytospora mali</name>
    <name type="common">Apple Valsa canker fungus</name>
    <name type="synonym">Valsa mali</name>
    <dbReference type="NCBI Taxonomy" id="578113"/>
    <lineage>
        <taxon>Eukaryota</taxon>
        <taxon>Fungi</taxon>
        <taxon>Dikarya</taxon>
        <taxon>Ascomycota</taxon>
        <taxon>Pezizomycotina</taxon>
        <taxon>Sordariomycetes</taxon>
        <taxon>Sordariomycetidae</taxon>
        <taxon>Diaporthales</taxon>
        <taxon>Cytosporaceae</taxon>
        <taxon>Cytospora</taxon>
    </lineage>
</organism>
<dbReference type="AlphaFoldDB" id="A0A194UUS5"/>
<gene>
    <name evidence="2" type="ORF">VP1G_02783</name>
</gene>
<keyword evidence="3" id="KW-1185">Reference proteome</keyword>
<feature type="compositionally biased region" description="Basic and acidic residues" evidence="1">
    <location>
        <begin position="208"/>
        <end position="220"/>
    </location>
</feature>
<feature type="compositionally biased region" description="Basic and acidic residues" evidence="1">
    <location>
        <begin position="105"/>
        <end position="135"/>
    </location>
</feature>
<feature type="region of interest" description="Disordered" evidence="1">
    <location>
        <begin position="1"/>
        <end position="269"/>
    </location>
</feature>
<feature type="compositionally biased region" description="Basic residues" evidence="1">
    <location>
        <begin position="62"/>
        <end position="75"/>
    </location>
</feature>
<evidence type="ECO:0000256" key="1">
    <source>
        <dbReference type="SAM" id="MobiDB-lite"/>
    </source>
</evidence>
<feature type="compositionally biased region" description="Basic and acidic residues" evidence="1">
    <location>
        <begin position="44"/>
        <end position="55"/>
    </location>
</feature>